<dbReference type="Gene3D" id="1.10.260.40">
    <property type="entry name" value="lambda repressor-like DNA-binding domains"/>
    <property type="match status" value="1"/>
</dbReference>
<comment type="caution">
    <text evidence="3">The sequence shown here is derived from an EMBL/GenBank/DDBJ whole genome shotgun (WGS) entry which is preliminary data.</text>
</comment>
<gene>
    <name evidence="3" type="ORF">ACFOGJ_24140</name>
</gene>
<evidence type="ECO:0000259" key="2">
    <source>
        <dbReference type="PROSITE" id="PS50943"/>
    </source>
</evidence>
<dbReference type="RefSeq" id="WP_379905466.1">
    <property type="nucleotide sequence ID" value="NZ_JBHRTR010000044.1"/>
</dbReference>
<dbReference type="EMBL" id="JBHRTR010000044">
    <property type="protein sequence ID" value="MFC3230361.1"/>
    <property type="molecule type" value="Genomic_DNA"/>
</dbReference>
<proteinExistence type="inferred from homology"/>
<protein>
    <submittedName>
        <fullName evidence="3">Helix-turn-helix domain-containing protein</fullName>
    </submittedName>
</protein>
<dbReference type="PANTHER" id="PTHR43236">
    <property type="entry name" value="ANTITOXIN HIGA1"/>
    <property type="match status" value="1"/>
</dbReference>
<evidence type="ECO:0000313" key="4">
    <source>
        <dbReference type="Proteomes" id="UP001595528"/>
    </source>
</evidence>
<dbReference type="PROSITE" id="PS50943">
    <property type="entry name" value="HTH_CROC1"/>
    <property type="match status" value="1"/>
</dbReference>
<evidence type="ECO:0000256" key="1">
    <source>
        <dbReference type="ARBA" id="ARBA00007227"/>
    </source>
</evidence>
<accession>A0ABV7L7I5</accession>
<dbReference type="InterPro" id="IPR010982">
    <property type="entry name" value="Lambda_DNA-bd_dom_sf"/>
</dbReference>
<dbReference type="Pfam" id="PF01381">
    <property type="entry name" value="HTH_3"/>
    <property type="match status" value="1"/>
</dbReference>
<dbReference type="Proteomes" id="UP001595528">
    <property type="component" value="Unassembled WGS sequence"/>
</dbReference>
<dbReference type="PANTHER" id="PTHR43236:SF1">
    <property type="entry name" value="BLL7220 PROTEIN"/>
    <property type="match status" value="1"/>
</dbReference>
<feature type="domain" description="HTH cro/C1-type" evidence="2">
    <location>
        <begin position="6"/>
        <end position="62"/>
    </location>
</feature>
<dbReference type="SUPFAM" id="SSF47413">
    <property type="entry name" value="lambda repressor-like DNA-binding domains"/>
    <property type="match status" value="1"/>
</dbReference>
<dbReference type="Pfam" id="PF06114">
    <property type="entry name" value="Peptidase_M78"/>
    <property type="match status" value="1"/>
</dbReference>
<sequence length="355" mass="39540">MIGQRLKVARSAVGLSLRDLEKKINSRVTAQAIGKYERNESMPSSGVLIALADALGVTEDYLLGEQTMALDGVEFRKKSLASKKEEAQLEARALHLLERYLLIEEMLNISPEWDRPRGAPFPIVNDTGEAERAARSVRDAWDLGMDPIPNLVELFEERGLKVLSVELTNIDGLTATVRRPGKAPLPVIAVNKTAWSERKRFTLAHELGHMVLAVAHGLDEERACNRFAGALLMPAEALWAEVGKHRTSISLGELARLKELFGVSLQAIAYRCKDLGIFDQATLTRLFKIFTQRGWRRPPFEEIGALDPKLEEPRRLERLCFRALAEGAISESKTAEILGISVRQLNRLMDTPEAA</sequence>
<comment type="similarity">
    <text evidence="1">Belongs to the short-chain fatty acyl-CoA assimilation regulator (ScfR) family.</text>
</comment>
<keyword evidence="4" id="KW-1185">Reference proteome</keyword>
<organism evidence="3 4">
    <name type="scientific">Marinibaculum pumilum</name>
    <dbReference type="NCBI Taxonomy" id="1766165"/>
    <lineage>
        <taxon>Bacteria</taxon>
        <taxon>Pseudomonadati</taxon>
        <taxon>Pseudomonadota</taxon>
        <taxon>Alphaproteobacteria</taxon>
        <taxon>Rhodospirillales</taxon>
        <taxon>Rhodospirillaceae</taxon>
        <taxon>Marinibaculum</taxon>
    </lineage>
</organism>
<dbReference type="InterPro" id="IPR001387">
    <property type="entry name" value="Cro/C1-type_HTH"/>
</dbReference>
<evidence type="ECO:0000313" key="3">
    <source>
        <dbReference type="EMBL" id="MFC3230361.1"/>
    </source>
</evidence>
<reference evidence="4" key="1">
    <citation type="journal article" date="2019" name="Int. J. Syst. Evol. Microbiol.">
        <title>The Global Catalogue of Microorganisms (GCM) 10K type strain sequencing project: providing services to taxonomists for standard genome sequencing and annotation.</title>
        <authorList>
            <consortium name="The Broad Institute Genomics Platform"/>
            <consortium name="The Broad Institute Genome Sequencing Center for Infectious Disease"/>
            <person name="Wu L."/>
            <person name="Ma J."/>
        </authorList>
    </citation>
    <scope>NUCLEOTIDE SEQUENCE [LARGE SCALE GENOMIC DNA]</scope>
    <source>
        <strain evidence="4">KCTC 42964</strain>
    </source>
</reference>
<dbReference type="SMART" id="SM00530">
    <property type="entry name" value="HTH_XRE"/>
    <property type="match status" value="1"/>
</dbReference>
<dbReference type="CDD" id="cd00093">
    <property type="entry name" value="HTH_XRE"/>
    <property type="match status" value="1"/>
</dbReference>
<dbReference type="InterPro" id="IPR052345">
    <property type="entry name" value="Rad_response_metalloprotease"/>
</dbReference>
<name>A0ABV7L7I5_9PROT</name>
<dbReference type="InterPro" id="IPR010359">
    <property type="entry name" value="IrrE_HExxH"/>
</dbReference>
<dbReference type="Gene3D" id="1.10.10.2910">
    <property type="match status" value="1"/>
</dbReference>